<keyword evidence="2" id="KW-1185">Reference proteome</keyword>
<comment type="caution">
    <text evidence="1">The sequence shown here is derived from an EMBL/GenBank/DDBJ whole genome shotgun (WGS) entry which is preliminary data.</text>
</comment>
<accession>A0AAV4PFR3</accession>
<dbReference type="AlphaFoldDB" id="A0AAV4PFR3"/>
<dbReference type="EMBL" id="BPLQ01002657">
    <property type="protein sequence ID" value="GIX94805.1"/>
    <property type="molecule type" value="Genomic_DNA"/>
</dbReference>
<evidence type="ECO:0000313" key="1">
    <source>
        <dbReference type="EMBL" id="GIX94805.1"/>
    </source>
</evidence>
<gene>
    <name evidence="1" type="ORF">CDAR_211901</name>
</gene>
<dbReference type="Proteomes" id="UP001054837">
    <property type="component" value="Unassembled WGS sequence"/>
</dbReference>
<reference evidence="1 2" key="1">
    <citation type="submission" date="2021-06" db="EMBL/GenBank/DDBJ databases">
        <title>Caerostris darwini draft genome.</title>
        <authorList>
            <person name="Kono N."/>
            <person name="Arakawa K."/>
        </authorList>
    </citation>
    <scope>NUCLEOTIDE SEQUENCE [LARGE SCALE GENOMIC DNA]</scope>
</reference>
<organism evidence="1 2">
    <name type="scientific">Caerostris darwini</name>
    <dbReference type="NCBI Taxonomy" id="1538125"/>
    <lineage>
        <taxon>Eukaryota</taxon>
        <taxon>Metazoa</taxon>
        <taxon>Ecdysozoa</taxon>
        <taxon>Arthropoda</taxon>
        <taxon>Chelicerata</taxon>
        <taxon>Arachnida</taxon>
        <taxon>Araneae</taxon>
        <taxon>Araneomorphae</taxon>
        <taxon>Entelegynae</taxon>
        <taxon>Araneoidea</taxon>
        <taxon>Araneidae</taxon>
        <taxon>Caerostris</taxon>
    </lineage>
</organism>
<protein>
    <submittedName>
        <fullName evidence="1">Uncharacterized protein</fullName>
    </submittedName>
</protein>
<proteinExistence type="predicted"/>
<evidence type="ECO:0000313" key="2">
    <source>
        <dbReference type="Proteomes" id="UP001054837"/>
    </source>
</evidence>
<sequence>MNCYCYFVHNRNQQNNLEYGRLVMDSDEQIGLAISICHTPSHSYESITVSKLPPLRRSKFVVMEAPRPRHADRRESSLVFHGELTTINSFETRRL</sequence>
<name>A0AAV4PFR3_9ARAC</name>